<name>A0A9Q4KM76_9BACT</name>
<evidence type="ECO:0000313" key="1">
    <source>
        <dbReference type="EMBL" id="MCZ6160647.1"/>
    </source>
</evidence>
<accession>A0A9Q4KM76</accession>
<dbReference type="Proteomes" id="UP001075225">
    <property type="component" value="Unassembled WGS sequence"/>
</dbReference>
<dbReference type="AlphaFoldDB" id="A0A9Q4KM76"/>
<protein>
    <submittedName>
        <fullName evidence="1">Uncharacterized protein</fullName>
    </submittedName>
</protein>
<organism evidence="1 2">
    <name type="scientific">Campylobacter ureolyticus</name>
    <dbReference type="NCBI Taxonomy" id="827"/>
    <lineage>
        <taxon>Bacteria</taxon>
        <taxon>Pseudomonadati</taxon>
        <taxon>Campylobacterota</taxon>
        <taxon>Epsilonproteobacteria</taxon>
        <taxon>Campylobacterales</taxon>
        <taxon>Campylobacteraceae</taxon>
        <taxon>Campylobacter</taxon>
    </lineage>
</organism>
<gene>
    <name evidence="1" type="ORF">O6B32_09185</name>
</gene>
<proteinExistence type="predicted"/>
<evidence type="ECO:0000313" key="2">
    <source>
        <dbReference type="Proteomes" id="UP001075225"/>
    </source>
</evidence>
<comment type="caution">
    <text evidence="1">The sequence shown here is derived from an EMBL/GenBank/DDBJ whole genome shotgun (WGS) entry which is preliminary data.</text>
</comment>
<reference evidence="1" key="1">
    <citation type="submission" date="2022-12" db="EMBL/GenBank/DDBJ databases">
        <title>Species Delineation and Comparative Genomics within the Campylobacter ureolyticus Complex.</title>
        <authorList>
            <person name="Maki J."/>
            <person name="Howard M."/>
            <person name="Connelly S."/>
            <person name="Hardy D.J."/>
            <person name="Cameron A."/>
        </authorList>
    </citation>
    <scope>NUCLEOTIDE SEQUENCE</scope>
    <source>
        <strain evidence="1">URMC_787</strain>
    </source>
</reference>
<sequence>MNNKEPLFMMQDSWVKYYSYEAIYCGICLSILLLLVDSKFTFLFIPLYFIIFLLNMNDEYYIYFYDDKILYNQLNNVTAGFLTKHKYMDIANVSSLKIYRYFYGIGNNKKPMKNNFFKFLEIIFSCLSGIFMFFFPKILYLLGKSKYKNTNALIIVDKNTYEYIVVILSMLDDNKIKSLNSYLIEKFNIDLDNIETKNFFINFNY</sequence>
<dbReference type="EMBL" id="JAPXGO010000012">
    <property type="protein sequence ID" value="MCZ6160647.1"/>
    <property type="molecule type" value="Genomic_DNA"/>
</dbReference>
<dbReference type="RefSeq" id="WP_024961847.1">
    <property type="nucleotide sequence ID" value="NZ_CABMOL010000004.1"/>
</dbReference>